<dbReference type="InterPro" id="IPR027417">
    <property type="entry name" value="P-loop_NTPase"/>
</dbReference>
<dbReference type="PANTHER" id="PTHR13710">
    <property type="entry name" value="DNA HELICASE RECQ FAMILY MEMBER"/>
    <property type="match status" value="1"/>
</dbReference>
<evidence type="ECO:0000256" key="5">
    <source>
        <dbReference type="ARBA" id="ARBA00023125"/>
    </source>
</evidence>
<feature type="domain" description="Helicase C-terminal" evidence="9">
    <location>
        <begin position="218"/>
        <end position="366"/>
    </location>
</feature>
<dbReference type="GO" id="GO:0016787">
    <property type="term" value="F:hydrolase activity"/>
    <property type="evidence" value="ECO:0007669"/>
    <property type="project" value="UniProtKB-KW"/>
</dbReference>
<keyword evidence="5" id="KW-0238">DNA-binding</keyword>
<dbReference type="SMART" id="SM00490">
    <property type="entry name" value="HELICc"/>
    <property type="match status" value="1"/>
</dbReference>
<feature type="domain" description="Helicase ATP-binding" evidence="8">
    <location>
        <begin position="27"/>
        <end position="194"/>
    </location>
</feature>
<dbReference type="GO" id="GO:0005737">
    <property type="term" value="C:cytoplasm"/>
    <property type="evidence" value="ECO:0007669"/>
    <property type="project" value="TreeGrafter"/>
</dbReference>
<dbReference type="SUPFAM" id="SSF52540">
    <property type="entry name" value="P-loop containing nucleoside triphosphate hydrolases"/>
    <property type="match status" value="1"/>
</dbReference>
<sequence length="508" mass="59576">MYDTSLEDYLERFFGYNTFRTGQKEIIQSVLFRQHTLAVLPTGTGKSICYQLPALLMKGTVLVISPLLSLMTDQIKELKSFGMKDVVAINSMTSKHEKQYSMKNLNKYKLVFTSPEMLQNSFFITQLKKIDLSLFVIDEAHCISQWGYEFRPDYLRLTDVHKELRSPPVLAVTATATPEVQEDIIDLLELRDCNKYIYPMDKPNLSFVVKKVAEVSEKKKDIVGTLEKYPVPTMIYFSSRKEAENMSAYLQNELADLKTAYYHGAMDTTDRLLIQQQFMANQLDIICCTSAFGMGINKMDVRLVIHYHAPSQLESFIQEVGRAGRDGKESVSLLYFHETDQHISRHLIESELPDISLIENAVKYIIDNRLTEKTSLEDYFLKVSGENEIQWRFFQYQLEVHDIIINDKINVEKININDFVKSIRDTIWERQIYKHKKMYEMVDWINRTNCRRVALYEHFQSGVQQPLGMCCDYCDFKWEYWQPSLIKHKKSYQLWEEKLASKLMQNDY</sequence>
<keyword evidence="3 10" id="KW-0347">Helicase</keyword>
<evidence type="ECO:0000313" key="11">
    <source>
        <dbReference type="Proteomes" id="UP000199687"/>
    </source>
</evidence>
<dbReference type="Pfam" id="PF00270">
    <property type="entry name" value="DEAD"/>
    <property type="match status" value="1"/>
</dbReference>
<dbReference type="Pfam" id="PF16124">
    <property type="entry name" value="RecQ_Zn_bind"/>
    <property type="match status" value="1"/>
</dbReference>
<evidence type="ECO:0000259" key="9">
    <source>
        <dbReference type="PROSITE" id="PS51194"/>
    </source>
</evidence>
<dbReference type="AlphaFoldDB" id="A0A1H9LS43"/>
<evidence type="ECO:0000256" key="3">
    <source>
        <dbReference type="ARBA" id="ARBA00022806"/>
    </source>
</evidence>
<evidence type="ECO:0000256" key="1">
    <source>
        <dbReference type="ARBA" id="ARBA00022741"/>
    </source>
</evidence>
<keyword evidence="4" id="KW-0067">ATP-binding</keyword>
<dbReference type="InterPro" id="IPR036388">
    <property type="entry name" value="WH-like_DNA-bd_sf"/>
</dbReference>
<dbReference type="Gene3D" id="3.40.50.300">
    <property type="entry name" value="P-loop containing nucleotide triphosphate hydrolases"/>
    <property type="match status" value="2"/>
</dbReference>
<organism evidence="10 11">
    <name type="scientific">Gracilibacillus ureilyticus</name>
    <dbReference type="NCBI Taxonomy" id="531814"/>
    <lineage>
        <taxon>Bacteria</taxon>
        <taxon>Bacillati</taxon>
        <taxon>Bacillota</taxon>
        <taxon>Bacilli</taxon>
        <taxon>Bacillales</taxon>
        <taxon>Bacillaceae</taxon>
        <taxon>Gracilibacillus</taxon>
    </lineage>
</organism>
<dbReference type="EMBL" id="FOGL01000001">
    <property type="protein sequence ID" value="SER14089.1"/>
    <property type="molecule type" value="Genomic_DNA"/>
</dbReference>
<evidence type="ECO:0000256" key="4">
    <source>
        <dbReference type="ARBA" id="ARBA00022840"/>
    </source>
</evidence>
<evidence type="ECO:0000313" key="10">
    <source>
        <dbReference type="EMBL" id="SER14089.1"/>
    </source>
</evidence>
<dbReference type="Pfam" id="PF00271">
    <property type="entry name" value="Helicase_C"/>
    <property type="match status" value="1"/>
</dbReference>
<dbReference type="GO" id="GO:0003677">
    <property type="term" value="F:DNA binding"/>
    <property type="evidence" value="ECO:0007669"/>
    <property type="project" value="UniProtKB-KW"/>
</dbReference>
<dbReference type="InterPro" id="IPR011545">
    <property type="entry name" value="DEAD/DEAH_box_helicase_dom"/>
</dbReference>
<accession>A0A1H9LS43</accession>
<keyword evidence="11" id="KW-1185">Reference proteome</keyword>
<protein>
    <recommendedName>
        <fullName evidence="6">ATP-dependent DNA helicase RecQ</fullName>
    </recommendedName>
    <alternativeName>
        <fullName evidence="7">DNA 3'-5' helicase RecQ</fullName>
    </alternativeName>
</protein>
<keyword evidence="2" id="KW-0378">Hydrolase</keyword>
<dbReference type="PROSITE" id="PS00690">
    <property type="entry name" value="DEAH_ATP_HELICASE"/>
    <property type="match status" value="1"/>
</dbReference>
<dbReference type="PANTHER" id="PTHR13710:SF84">
    <property type="entry name" value="ATP-DEPENDENT DNA HELICASE RECS-RELATED"/>
    <property type="match status" value="1"/>
</dbReference>
<dbReference type="STRING" id="531814.SAMN04487944_101372"/>
<dbReference type="GO" id="GO:0043138">
    <property type="term" value="F:3'-5' DNA helicase activity"/>
    <property type="evidence" value="ECO:0007669"/>
    <property type="project" value="TreeGrafter"/>
</dbReference>
<dbReference type="GO" id="GO:0043590">
    <property type="term" value="C:bacterial nucleoid"/>
    <property type="evidence" value="ECO:0007669"/>
    <property type="project" value="TreeGrafter"/>
</dbReference>
<reference evidence="10 11" key="1">
    <citation type="submission" date="2016-10" db="EMBL/GenBank/DDBJ databases">
        <authorList>
            <person name="de Groot N.N."/>
        </authorList>
    </citation>
    <scope>NUCLEOTIDE SEQUENCE [LARGE SCALE GENOMIC DNA]</scope>
    <source>
        <strain evidence="10 11">CGMCC 1.7727</strain>
    </source>
</reference>
<proteinExistence type="predicted"/>
<keyword evidence="1" id="KW-0547">Nucleotide-binding</keyword>
<name>A0A1H9LS43_9BACI</name>
<dbReference type="GO" id="GO:0006310">
    <property type="term" value="P:DNA recombination"/>
    <property type="evidence" value="ECO:0007669"/>
    <property type="project" value="InterPro"/>
</dbReference>
<dbReference type="InterPro" id="IPR032284">
    <property type="entry name" value="RecQ_Zn-bd"/>
</dbReference>
<evidence type="ECO:0000259" key="8">
    <source>
        <dbReference type="PROSITE" id="PS51192"/>
    </source>
</evidence>
<dbReference type="InterPro" id="IPR002464">
    <property type="entry name" value="DNA/RNA_helicase_DEAH_CS"/>
</dbReference>
<evidence type="ECO:0000256" key="6">
    <source>
        <dbReference type="ARBA" id="ARBA00044535"/>
    </source>
</evidence>
<evidence type="ECO:0000256" key="2">
    <source>
        <dbReference type="ARBA" id="ARBA00022801"/>
    </source>
</evidence>
<dbReference type="Proteomes" id="UP000199687">
    <property type="component" value="Unassembled WGS sequence"/>
</dbReference>
<dbReference type="GO" id="GO:0006281">
    <property type="term" value="P:DNA repair"/>
    <property type="evidence" value="ECO:0007669"/>
    <property type="project" value="TreeGrafter"/>
</dbReference>
<dbReference type="NCBIfam" id="TIGR00614">
    <property type="entry name" value="recQ_fam"/>
    <property type="match status" value="1"/>
</dbReference>
<dbReference type="SMART" id="SM00487">
    <property type="entry name" value="DEXDc"/>
    <property type="match status" value="1"/>
</dbReference>
<dbReference type="GO" id="GO:0030894">
    <property type="term" value="C:replisome"/>
    <property type="evidence" value="ECO:0007669"/>
    <property type="project" value="TreeGrafter"/>
</dbReference>
<dbReference type="InterPro" id="IPR004589">
    <property type="entry name" value="DNA_helicase_ATP-dep_RecQ"/>
</dbReference>
<dbReference type="Gene3D" id="1.10.10.10">
    <property type="entry name" value="Winged helix-like DNA-binding domain superfamily/Winged helix DNA-binding domain"/>
    <property type="match status" value="1"/>
</dbReference>
<dbReference type="FunFam" id="3.40.50.300:FF:001363">
    <property type="entry name" value="ATP-dependent DNA helicase RecQ"/>
    <property type="match status" value="1"/>
</dbReference>
<gene>
    <name evidence="10" type="ORF">SAMN04487944_101372</name>
</gene>
<dbReference type="PROSITE" id="PS51194">
    <property type="entry name" value="HELICASE_CTER"/>
    <property type="match status" value="1"/>
</dbReference>
<dbReference type="InterPro" id="IPR014001">
    <property type="entry name" value="Helicase_ATP-bd"/>
</dbReference>
<dbReference type="GO" id="GO:0005524">
    <property type="term" value="F:ATP binding"/>
    <property type="evidence" value="ECO:0007669"/>
    <property type="project" value="UniProtKB-KW"/>
</dbReference>
<dbReference type="GO" id="GO:0009378">
    <property type="term" value="F:four-way junction helicase activity"/>
    <property type="evidence" value="ECO:0007669"/>
    <property type="project" value="TreeGrafter"/>
</dbReference>
<dbReference type="CDD" id="cd17920">
    <property type="entry name" value="DEXHc_RecQ"/>
    <property type="match status" value="1"/>
</dbReference>
<dbReference type="InterPro" id="IPR001650">
    <property type="entry name" value="Helicase_C-like"/>
</dbReference>
<dbReference type="PROSITE" id="PS51192">
    <property type="entry name" value="HELICASE_ATP_BIND_1"/>
    <property type="match status" value="1"/>
</dbReference>
<dbReference type="RefSeq" id="WP_089738390.1">
    <property type="nucleotide sequence ID" value="NZ_FOGL01000001.1"/>
</dbReference>
<evidence type="ECO:0000256" key="7">
    <source>
        <dbReference type="ARBA" id="ARBA00044550"/>
    </source>
</evidence>
<dbReference type="OrthoDB" id="9763310at2"/>